<dbReference type="Proteomes" id="UP001595593">
    <property type="component" value="Unassembled WGS sequence"/>
</dbReference>
<proteinExistence type="predicted"/>
<name>A0ABV7G1R2_9PROT</name>
<dbReference type="RefSeq" id="WP_379596159.1">
    <property type="nucleotide sequence ID" value="NZ_JBHRTN010000009.1"/>
</dbReference>
<evidence type="ECO:0000313" key="1">
    <source>
        <dbReference type="EMBL" id="MFC3125451.1"/>
    </source>
</evidence>
<dbReference type="Gene3D" id="1.20.1290.10">
    <property type="entry name" value="AhpD-like"/>
    <property type="match status" value="1"/>
</dbReference>
<accession>A0ABV7G1R2</accession>
<comment type="caution">
    <text evidence="1">The sequence shown here is derived from an EMBL/GenBank/DDBJ whole genome shotgun (WGS) entry which is preliminary data.</text>
</comment>
<dbReference type="InterPro" id="IPR023982">
    <property type="entry name" value="CHP04029_CMD-like"/>
</dbReference>
<dbReference type="EMBL" id="JBHRTN010000009">
    <property type="protein sequence ID" value="MFC3125451.1"/>
    <property type="molecule type" value="Genomic_DNA"/>
</dbReference>
<keyword evidence="2" id="KW-1185">Reference proteome</keyword>
<dbReference type="NCBIfam" id="TIGR04029">
    <property type="entry name" value="CMD_Avi_7170"/>
    <property type="match status" value="1"/>
</dbReference>
<dbReference type="InterPro" id="IPR029032">
    <property type="entry name" value="AhpD-like"/>
</dbReference>
<reference evidence="2" key="1">
    <citation type="journal article" date="2019" name="Int. J. Syst. Evol. Microbiol.">
        <title>The Global Catalogue of Microorganisms (GCM) 10K type strain sequencing project: providing services to taxonomists for standard genome sequencing and annotation.</title>
        <authorList>
            <consortium name="The Broad Institute Genomics Platform"/>
            <consortium name="The Broad Institute Genome Sequencing Center for Infectious Disease"/>
            <person name="Wu L."/>
            <person name="Ma J."/>
        </authorList>
    </citation>
    <scope>NUCLEOTIDE SEQUENCE [LARGE SCALE GENOMIC DNA]</scope>
    <source>
        <strain evidence="2">KCTC 52094</strain>
    </source>
</reference>
<sequence>MSTTQPGDLIDSLAGIAPGSALDAIRAGRPAARTHAEASHRALLLPEAPGPVSHAERFAIAAYVAGLHRAPEAKAHYAAGLAGHGGATLADAVARATGETLAQGPRGHYPSGPLTAEDTAPPSFGLSPDVTEALGARLAAAFAYAHFLVFHPRDAAPDRFPPLEAAGWSTDGIVTLSQVVAFLAFQIRVAAGLRVLAATP</sequence>
<organism evidence="1 2">
    <name type="scientific">Teichococcus globiformis</name>
    <dbReference type="NCBI Taxonomy" id="2307229"/>
    <lineage>
        <taxon>Bacteria</taxon>
        <taxon>Pseudomonadati</taxon>
        <taxon>Pseudomonadota</taxon>
        <taxon>Alphaproteobacteria</taxon>
        <taxon>Acetobacterales</taxon>
        <taxon>Roseomonadaceae</taxon>
        <taxon>Roseomonas</taxon>
    </lineage>
</organism>
<dbReference type="SUPFAM" id="SSF69118">
    <property type="entry name" value="AhpD-like"/>
    <property type="match status" value="1"/>
</dbReference>
<protein>
    <submittedName>
        <fullName evidence="1">CMD domain protein</fullName>
    </submittedName>
</protein>
<evidence type="ECO:0000313" key="2">
    <source>
        <dbReference type="Proteomes" id="UP001595593"/>
    </source>
</evidence>
<gene>
    <name evidence="1" type="ORF">ACFOD4_10295</name>
</gene>